<sequence length="73" mass="7709">MDAAGAEGVRVQGSDLGIGRAPVTDMTCEVSRIVIVPFPMCRGYPAGGRGTGILVRAGALRARIRTDHEEVDR</sequence>
<evidence type="ECO:0000313" key="1">
    <source>
        <dbReference type="EMBL" id="MBB4889128.1"/>
    </source>
</evidence>
<comment type="caution">
    <text evidence="1">The sequence shown here is derived from an EMBL/GenBank/DDBJ whole genome shotgun (WGS) entry which is preliminary data.</text>
</comment>
<accession>A0A7W7PHD5</accession>
<evidence type="ECO:0000313" key="2">
    <source>
        <dbReference type="Proteomes" id="UP000556436"/>
    </source>
</evidence>
<name>A0A7W7PHD5_STRNE</name>
<keyword evidence="2" id="KW-1185">Reference proteome</keyword>
<proteinExistence type="predicted"/>
<dbReference type="Proteomes" id="UP000556436">
    <property type="component" value="Unassembled WGS sequence"/>
</dbReference>
<gene>
    <name evidence="1" type="ORF">FHS38_005203</name>
</gene>
<reference evidence="1 2" key="1">
    <citation type="submission" date="2020-08" db="EMBL/GenBank/DDBJ databases">
        <title>Genomic Encyclopedia of Type Strains, Phase III (KMG-III): the genomes of soil and plant-associated and newly described type strains.</title>
        <authorList>
            <person name="Whitman W."/>
        </authorList>
    </citation>
    <scope>NUCLEOTIDE SEQUENCE [LARGE SCALE GENOMIC DNA]</scope>
    <source>
        <strain evidence="1 2">CECT 3265</strain>
    </source>
</reference>
<protein>
    <submittedName>
        <fullName evidence="1">Uncharacterized protein</fullName>
    </submittedName>
</protein>
<organism evidence="1 2">
    <name type="scientific">Streptomyces netropsis</name>
    <name type="common">Streptoverticillium netropsis</name>
    <dbReference type="NCBI Taxonomy" id="55404"/>
    <lineage>
        <taxon>Bacteria</taxon>
        <taxon>Bacillati</taxon>
        <taxon>Actinomycetota</taxon>
        <taxon>Actinomycetes</taxon>
        <taxon>Kitasatosporales</taxon>
        <taxon>Streptomycetaceae</taxon>
        <taxon>Streptomyces</taxon>
    </lineage>
</organism>
<dbReference type="RefSeq" id="WP_184737313.1">
    <property type="nucleotide sequence ID" value="NZ_BMRW01000002.1"/>
</dbReference>
<dbReference type="EMBL" id="JACHJG010000012">
    <property type="protein sequence ID" value="MBB4889128.1"/>
    <property type="molecule type" value="Genomic_DNA"/>
</dbReference>
<dbReference type="AlphaFoldDB" id="A0A7W7PHD5"/>